<feature type="transmembrane region" description="Helical" evidence="1">
    <location>
        <begin position="159"/>
        <end position="176"/>
    </location>
</feature>
<dbReference type="Proteomes" id="UP000626844">
    <property type="component" value="Unassembled WGS sequence"/>
</dbReference>
<keyword evidence="4" id="KW-1185">Reference proteome</keyword>
<keyword evidence="1" id="KW-0472">Membrane</keyword>
<feature type="transmembrane region" description="Helical" evidence="1">
    <location>
        <begin position="124"/>
        <end position="147"/>
    </location>
</feature>
<keyword evidence="1" id="KW-1133">Transmembrane helix</keyword>
<dbReference type="GO" id="GO:0008237">
    <property type="term" value="F:metallopeptidase activity"/>
    <property type="evidence" value="ECO:0007669"/>
    <property type="project" value="UniProtKB-KW"/>
</dbReference>
<dbReference type="GO" id="GO:0004175">
    <property type="term" value="F:endopeptidase activity"/>
    <property type="evidence" value="ECO:0007669"/>
    <property type="project" value="UniProtKB-ARBA"/>
</dbReference>
<dbReference type="PANTHER" id="PTHR36435:SF6">
    <property type="entry name" value="ABORTIVE INFECTION PROTEIN"/>
    <property type="match status" value="1"/>
</dbReference>
<evidence type="ECO:0000313" key="3">
    <source>
        <dbReference type="EMBL" id="MBD1383151.1"/>
    </source>
</evidence>
<feature type="domain" description="CAAX prenyl protease 2/Lysostaphin resistance protein A-like" evidence="2">
    <location>
        <begin position="129"/>
        <end position="215"/>
    </location>
</feature>
<dbReference type="PANTHER" id="PTHR36435">
    <property type="entry name" value="SLR1288 PROTEIN"/>
    <property type="match status" value="1"/>
</dbReference>
<evidence type="ECO:0000313" key="4">
    <source>
        <dbReference type="Proteomes" id="UP000626844"/>
    </source>
</evidence>
<name>A0A926NSL2_9BACI</name>
<dbReference type="InterPro" id="IPR052710">
    <property type="entry name" value="CAAX_protease"/>
</dbReference>
<evidence type="ECO:0000259" key="2">
    <source>
        <dbReference type="Pfam" id="PF02517"/>
    </source>
</evidence>
<dbReference type="EMBL" id="JACXAI010000045">
    <property type="protein sequence ID" value="MBD1383151.1"/>
    <property type="molecule type" value="Genomic_DNA"/>
</dbReference>
<sequence>MKKQYWFVILTYIFMQFSGIAGAPLLVSLGVGAGEPKREALIAASGYWAVISFTVALIIILLLMRKDFNETLMREKPASIGMSIVWSIAGVFMALFVQGIAANIETNLFGVDPGSENTQMIVEVIQVTPLLMVVTSIIGPILEELIFRKILFGVIYQRTNFFIAGLISSVIFAIVHGEPEHLLLYSAMGFTFAYLYVKTKRIIVPIFAHVAMNTFVVVIQVVFREDIDKIMKQYEQMQAIIGGF</sequence>
<accession>A0A926NSL2</accession>
<dbReference type="GO" id="GO:0080120">
    <property type="term" value="P:CAAX-box protein maturation"/>
    <property type="evidence" value="ECO:0007669"/>
    <property type="project" value="UniProtKB-ARBA"/>
</dbReference>
<feature type="transmembrane region" description="Helical" evidence="1">
    <location>
        <begin position="202"/>
        <end position="223"/>
    </location>
</feature>
<feature type="transmembrane region" description="Helical" evidence="1">
    <location>
        <begin position="41"/>
        <end position="63"/>
    </location>
</feature>
<organism evidence="3 4">
    <name type="scientific">Metabacillus arenae</name>
    <dbReference type="NCBI Taxonomy" id="2771434"/>
    <lineage>
        <taxon>Bacteria</taxon>
        <taxon>Bacillati</taxon>
        <taxon>Bacillota</taxon>
        <taxon>Bacilli</taxon>
        <taxon>Bacillales</taxon>
        <taxon>Bacillaceae</taxon>
        <taxon>Metabacillus</taxon>
    </lineage>
</organism>
<proteinExistence type="predicted"/>
<reference evidence="3" key="1">
    <citation type="submission" date="2020-09" db="EMBL/GenBank/DDBJ databases">
        <title>A novel bacterium of genus Bacillus, isolated from South China Sea.</title>
        <authorList>
            <person name="Huang H."/>
            <person name="Mo K."/>
            <person name="Hu Y."/>
        </authorList>
    </citation>
    <scope>NUCLEOTIDE SEQUENCE</scope>
    <source>
        <strain evidence="3">IB182487</strain>
    </source>
</reference>
<feature type="transmembrane region" description="Helical" evidence="1">
    <location>
        <begin position="84"/>
        <end position="104"/>
    </location>
</feature>
<protein>
    <submittedName>
        <fullName evidence="3">CPBP family intramembrane metalloprotease</fullName>
    </submittedName>
</protein>
<keyword evidence="1" id="KW-0812">Transmembrane</keyword>
<dbReference type="Pfam" id="PF02517">
    <property type="entry name" value="Rce1-like"/>
    <property type="match status" value="1"/>
</dbReference>
<dbReference type="InterPro" id="IPR003675">
    <property type="entry name" value="Rce1/LyrA-like_dom"/>
</dbReference>
<feature type="transmembrane region" description="Helical" evidence="1">
    <location>
        <begin position="7"/>
        <end position="29"/>
    </location>
</feature>
<keyword evidence="3" id="KW-0482">Metalloprotease</keyword>
<dbReference type="RefSeq" id="WP_191162034.1">
    <property type="nucleotide sequence ID" value="NZ_JACXAI010000045.1"/>
</dbReference>
<evidence type="ECO:0000256" key="1">
    <source>
        <dbReference type="SAM" id="Phobius"/>
    </source>
</evidence>
<keyword evidence="3" id="KW-0378">Hydrolase</keyword>
<dbReference type="AlphaFoldDB" id="A0A926NSL2"/>
<gene>
    <name evidence="3" type="ORF">IC621_23435</name>
</gene>
<comment type="caution">
    <text evidence="3">The sequence shown here is derived from an EMBL/GenBank/DDBJ whole genome shotgun (WGS) entry which is preliminary data.</text>
</comment>
<keyword evidence="3" id="KW-0645">Protease</keyword>